<accession>A0A2T0G1G1</accession>
<evidence type="ECO:0000256" key="1">
    <source>
        <dbReference type="SAM" id="Phobius"/>
    </source>
</evidence>
<feature type="transmembrane region" description="Helical" evidence="1">
    <location>
        <begin position="112"/>
        <end position="133"/>
    </location>
</feature>
<keyword evidence="1" id="KW-0472">Membrane</keyword>
<protein>
    <submittedName>
        <fullName evidence="2">Uncharacterized protein</fullName>
    </submittedName>
</protein>
<sequence>MKKAVFILMLILFIVIDVYTLWLMSPDFLFPKRSIYVTNQDDYIVESVKEYFHIEYDVSKIVYQQGFPDGYSLDIYDAVGEKHEEFDDTFNVAESDKIQQYFLNLKPDTPKYLRLFTAELIIEFFAIAVVIIANIRKNRRKYLENCS</sequence>
<reference evidence="2 3" key="1">
    <citation type="journal article" date="1993" name="J. Dent. Res.">
        <title>The isolation and characterization of milleri group streptococci from dental periapical abscesses.</title>
        <authorList>
            <person name="Fisher L.E."/>
            <person name="Russell R.R."/>
        </authorList>
    </citation>
    <scope>NUCLEOTIDE SEQUENCE [LARGE SCALE GENOMIC DNA]</scope>
    <source>
        <strain evidence="2 3">OUP21</strain>
    </source>
</reference>
<proteinExistence type="predicted"/>
<dbReference type="EMBL" id="PVSZ01000013">
    <property type="protein sequence ID" value="PRT69891.1"/>
    <property type="molecule type" value="Genomic_DNA"/>
</dbReference>
<keyword evidence="1" id="KW-1133">Transmembrane helix</keyword>
<dbReference type="AlphaFoldDB" id="A0A2T0G1G1"/>
<gene>
    <name evidence="2" type="ORF">C6A27_06235</name>
</gene>
<feature type="transmembrane region" description="Helical" evidence="1">
    <location>
        <begin position="5"/>
        <end position="24"/>
    </location>
</feature>
<dbReference type="RefSeq" id="WP_000710421.1">
    <property type="nucleotide sequence ID" value="NZ_PVSZ01000013.1"/>
</dbReference>
<keyword evidence="1" id="KW-0812">Transmembrane</keyword>
<comment type="caution">
    <text evidence="2">The sequence shown here is derived from an EMBL/GenBank/DDBJ whole genome shotgun (WGS) entry which is preliminary data.</text>
</comment>
<evidence type="ECO:0000313" key="2">
    <source>
        <dbReference type="EMBL" id="PRT69891.1"/>
    </source>
</evidence>
<dbReference type="Proteomes" id="UP000238573">
    <property type="component" value="Unassembled WGS sequence"/>
</dbReference>
<organism evidence="2 3">
    <name type="scientific">Streptococcus anginosus</name>
    <dbReference type="NCBI Taxonomy" id="1328"/>
    <lineage>
        <taxon>Bacteria</taxon>
        <taxon>Bacillati</taxon>
        <taxon>Bacillota</taxon>
        <taxon>Bacilli</taxon>
        <taxon>Lactobacillales</taxon>
        <taxon>Streptococcaceae</taxon>
        <taxon>Streptococcus</taxon>
        <taxon>Streptococcus anginosus group</taxon>
    </lineage>
</organism>
<evidence type="ECO:0000313" key="3">
    <source>
        <dbReference type="Proteomes" id="UP000238573"/>
    </source>
</evidence>
<name>A0A2T0G1G1_STRAP</name>